<organism evidence="1 2">
    <name type="scientific">Achlya hypogyna</name>
    <name type="common">Oomycete</name>
    <name type="synonym">Protoachlya hypogyna</name>
    <dbReference type="NCBI Taxonomy" id="1202772"/>
    <lineage>
        <taxon>Eukaryota</taxon>
        <taxon>Sar</taxon>
        <taxon>Stramenopiles</taxon>
        <taxon>Oomycota</taxon>
        <taxon>Saprolegniomycetes</taxon>
        <taxon>Saprolegniales</taxon>
        <taxon>Achlyaceae</taxon>
        <taxon>Achlya</taxon>
    </lineage>
</organism>
<protein>
    <submittedName>
        <fullName evidence="1">Uncharacterized protein</fullName>
    </submittedName>
</protein>
<sequence>MLRREPTRLDVKEDLADEYEEYREELRRTREIREHAKPRPDISAEERYLQRAKAEREARIGLRP</sequence>
<name>A0A1V9ZJP4_ACHHY</name>
<evidence type="ECO:0000313" key="2">
    <source>
        <dbReference type="Proteomes" id="UP000243579"/>
    </source>
</evidence>
<dbReference type="EMBL" id="JNBR01000089">
    <property type="protein sequence ID" value="OQR98205.1"/>
    <property type="molecule type" value="Genomic_DNA"/>
</dbReference>
<evidence type="ECO:0000313" key="1">
    <source>
        <dbReference type="EMBL" id="OQR98205.1"/>
    </source>
</evidence>
<accession>A0A1V9ZJP4</accession>
<gene>
    <name evidence="1" type="ORF">ACHHYP_09073</name>
</gene>
<dbReference type="Proteomes" id="UP000243579">
    <property type="component" value="Unassembled WGS sequence"/>
</dbReference>
<proteinExistence type="predicted"/>
<reference evidence="1 2" key="1">
    <citation type="journal article" date="2014" name="Genome Biol. Evol.">
        <title>The secreted proteins of Achlya hypogyna and Thraustotheca clavata identify the ancestral oomycete secretome and reveal gene acquisitions by horizontal gene transfer.</title>
        <authorList>
            <person name="Misner I."/>
            <person name="Blouin N."/>
            <person name="Leonard G."/>
            <person name="Richards T.A."/>
            <person name="Lane C.E."/>
        </authorList>
    </citation>
    <scope>NUCLEOTIDE SEQUENCE [LARGE SCALE GENOMIC DNA]</scope>
    <source>
        <strain evidence="1 2">ATCC 48635</strain>
    </source>
</reference>
<comment type="caution">
    <text evidence="1">The sequence shown here is derived from an EMBL/GenBank/DDBJ whole genome shotgun (WGS) entry which is preliminary data.</text>
</comment>
<dbReference type="AlphaFoldDB" id="A0A1V9ZJP4"/>
<keyword evidence="2" id="KW-1185">Reference proteome</keyword>